<reference evidence="2" key="1">
    <citation type="submission" date="2018-11" db="EMBL/GenBank/DDBJ databases">
        <authorList>
            <person name="Alioto T."/>
            <person name="Alioto T."/>
        </authorList>
    </citation>
    <scope>NUCLEOTIDE SEQUENCE</scope>
</reference>
<accession>A0A8B6GF90</accession>
<dbReference type="AlphaFoldDB" id="A0A8B6GF90"/>
<dbReference type="Proteomes" id="UP000596742">
    <property type="component" value="Unassembled WGS sequence"/>
</dbReference>
<evidence type="ECO:0000256" key="1">
    <source>
        <dbReference type="SAM" id="Phobius"/>
    </source>
</evidence>
<feature type="transmembrane region" description="Helical" evidence="1">
    <location>
        <begin position="56"/>
        <end position="76"/>
    </location>
</feature>
<comment type="caution">
    <text evidence="2">The sequence shown here is derived from an EMBL/GenBank/DDBJ whole genome shotgun (WGS) entry which is preliminary data.</text>
</comment>
<evidence type="ECO:0000313" key="2">
    <source>
        <dbReference type="EMBL" id="VDI63320.1"/>
    </source>
</evidence>
<protein>
    <submittedName>
        <fullName evidence="2">Uncharacterized protein</fullName>
    </submittedName>
</protein>
<proteinExistence type="predicted"/>
<dbReference type="EMBL" id="UYJE01008368">
    <property type="protein sequence ID" value="VDI63320.1"/>
    <property type="molecule type" value="Genomic_DNA"/>
</dbReference>
<organism evidence="2 3">
    <name type="scientific">Mytilus galloprovincialis</name>
    <name type="common">Mediterranean mussel</name>
    <dbReference type="NCBI Taxonomy" id="29158"/>
    <lineage>
        <taxon>Eukaryota</taxon>
        <taxon>Metazoa</taxon>
        <taxon>Spiralia</taxon>
        <taxon>Lophotrochozoa</taxon>
        <taxon>Mollusca</taxon>
        <taxon>Bivalvia</taxon>
        <taxon>Autobranchia</taxon>
        <taxon>Pteriomorphia</taxon>
        <taxon>Mytilida</taxon>
        <taxon>Mytiloidea</taxon>
        <taxon>Mytilidae</taxon>
        <taxon>Mytilinae</taxon>
        <taxon>Mytilus</taxon>
    </lineage>
</organism>
<name>A0A8B6GF90_MYTGA</name>
<keyword evidence="3" id="KW-1185">Reference proteome</keyword>
<keyword evidence="1" id="KW-1133">Transmembrane helix</keyword>
<evidence type="ECO:0000313" key="3">
    <source>
        <dbReference type="Proteomes" id="UP000596742"/>
    </source>
</evidence>
<keyword evidence="1" id="KW-0812">Transmembrane</keyword>
<sequence length="77" mass="8685">MSKRQKSTDFGLSTISGNVDQKENVEAKDLELEENSNYYGQGEVLPLTEEEKIKRFVLIAFPVVFFIIAVVLAAVYN</sequence>
<keyword evidence="1" id="KW-0472">Membrane</keyword>
<gene>
    <name evidence="2" type="ORF">MGAL_10B025660</name>
</gene>